<sequence>MRAAAMVICAITRTTGRLAPADWMGANFDFLKEKTLLEITLPGSHNSGNYFGGLYADRICQSDYRYNEYLASPSSLALLSKGEHVFSQAEFDRRMIPWNINHFRPIKAQLLEDGVRKQQHAVCSMAEAAYRSMGNLMNLADLRFQHRGYTTIETVVSSTLQDILQFLDHHPKEIVVLAFNNLHNNVTNKFSEADVDALSAALELELGQKIISAPDLFSKSLEQLLRLGKRVAVFVKGSRPNFRGVISSEMHLTENWGSAMDSGNLTAAKDWLIQDLQTAASAAKGRYYVMQANPNNAESLMYEAMNTGLGPQSNLRFLETFLLELGSLVIRTTRNEPQIRINVIDTDFLSISQPYQTCMLLMGLSSSLPENPDTLSTWLIRLSMVVFTAALLIWACRTYHKPTGYQRHSPRN</sequence>
<keyword evidence="3" id="KW-1185">Reference proteome</keyword>
<dbReference type="OrthoDB" id="428029at2759"/>
<keyword evidence="1" id="KW-0812">Transmembrane</keyword>
<dbReference type="PANTHER" id="PTHR13593">
    <property type="match status" value="1"/>
</dbReference>
<dbReference type="InterPro" id="IPR017946">
    <property type="entry name" value="PLC-like_Pdiesterase_TIM-brl"/>
</dbReference>
<evidence type="ECO:0000256" key="1">
    <source>
        <dbReference type="SAM" id="Phobius"/>
    </source>
</evidence>
<name>A0A812W9B0_SYMPI</name>
<keyword evidence="1" id="KW-1133">Transmembrane helix</keyword>
<organism evidence="2 3">
    <name type="scientific">Symbiodinium pilosum</name>
    <name type="common">Dinoflagellate</name>
    <dbReference type="NCBI Taxonomy" id="2952"/>
    <lineage>
        <taxon>Eukaryota</taxon>
        <taxon>Sar</taxon>
        <taxon>Alveolata</taxon>
        <taxon>Dinophyceae</taxon>
        <taxon>Suessiales</taxon>
        <taxon>Symbiodiniaceae</taxon>
        <taxon>Symbiodinium</taxon>
    </lineage>
</organism>
<dbReference type="GO" id="GO:0008081">
    <property type="term" value="F:phosphoric diester hydrolase activity"/>
    <property type="evidence" value="ECO:0007669"/>
    <property type="project" value="InterPro"/>
</dbReference>
<keyword evidence="1" id="KW-0472">Membrane</keyword>
<comment type="caution">
    <text evidence="2">The sequence shown here is derived from an EMBL/GenBank/DDBJ whole genome shotgun (WGS) entry which is preliminary data.</text>
</comment>
<dbReference type="EMBL" id="CAJNIZ010043415">
    <property type="protein sequence ID" value="CAE7659643.1"/>
    <property type="molecule type" value="Genomic_DNA"/>
</dbReference>
<protein>
    <submittedName>
        <fullName evidence="2">Uncharacterized protein</fullName>
    </submittedName>
</protein>
<dbReference type="InterPro" id="IPR051057">
    <property type="entry name" value="PI-PLC_domain"/>
</dbReference>
<dbReference type="AlphaFoldDB" id="A0A812W9B0"/>
<gene>
    <name evidence="2" type="ORF">SPIL2461_LOCUS17850</name>
</gene>
<dbReference type="SUPFAM" id="SSF51695">
    <property type="entry name" value="PLC-like phosphodiesterases"/>
    <property type="match status" value="1"/>
</dbReference>
<feature type="transmembrane region" description="Helical" evidence="1">
    <location>
        <begin position="378"/>
        <end position="396"/>
    </location>
</feature>
<dbReference type="GO" id="GO:0006629">
    <property type="term" value="P:lipid metabolic process"/>
    <property type="evidence" value="ECO:0007669"/>
    <property type="project" value="InterPro"/>
</dbReference>
<reference evidence="2" key="1">
    <citation type="submission" date="2021-02" db="EMBL/GenBank/DDBJ databases">
        <authorList>
            <person name="Dougan E. K."/>
            <person name="Rhodes N."/>
            <person name="Thang M."/>
            <person name="Chan C."/>
        </authorList>
    </citation>
    <scope>NUCLEOTIDE SEQUENCE</scope>
</reference>
<accession>A0A812W9B0</accession>
<dbReference type="PANTHER" id="PTHR13593:SF113">
    <property type="entry name" value="SI:DKEY-266F7.9"/>
    <property type="match status" value="1"/>
</dbReference>
<evidence type="ECO:0000313" key="3">
    <source>
        <dbReference type="Proteomes" id="UP000649617"/>
    </source>
</evidence>
<proteinExistence type="predicted"/>
<dbReference type="Gene3D" id="3.20.20.190">
    <property type="entry name" value="Phosphatidylinositol (PI) phosphodiesterase"/>
    <property type="match status" value="1"/>
</dbReference>
<evidence type="ECO:0000313" key="2">
    <source>
        <dbReference type="EMBL" id="CAE7659643.1"/>
    </source>
</evidence>
<dbReference type="Proteomes" id="UP000649617">
    <property type="component" value="Unassembled WGS sequence"/>
</dbReference>